<feature type="signal peptide" evidence="1">
    <location>
        <begin position="1"/>
        <end position="23"/>
    </location>
</feature>
<comment type="caution">
    <text evidence="2">The sequence shown here is derived from an EMBL/GenBank/DDBJ whole genome shotgun (WGS) entry which is preliminary data.</text>
</comment>
<evidence type="ECO:0000313" key="2">
    <source>
        <dbReference type="EMBL" id="KAJ1373734.1"/>
    </source>
</evidence>
<reference evidence="2" key="1">
    <citation type="submission" date="2021-06" db="EMBL/GenBank/DDBJ databases">
        <title>Parelaphostrongylus tenuis whole genome reference sequence.</title>
        <authorList>
            <person name="Garwood T.J."/>
            <person name="Larsen P.A."/>
            <person name="Fountain-Jones N.M."/>
            <person name="Garbe J.R."/>
            <person name="Macchietto M.G."/>
            <person name="Kania S.A."/>
            <person name="Gerhold R.W."/>
            <person name="Richards J.E."/>
            <person name="Wolf T.M."/>
        </authorList>
    </citation>
    <scope>NUCLEOTIDE SEQUENCE</scope>
    <source>
        <strain evidence="2">MNPRO001-30</strain>
        <tissue evidence="2">Meninges</tissue>
    </source>
</reference>
<keyword evidence="3" id="KW-1185">Reference proteome</keyword>
<dbReference type="EMBL" id="JAHQIW010007342">
    <property type="protein sequence ID" value="KAJ1373734.1"/>
    <property type="molecule type" value="Genomic_DNA"/>
</dbReference>
<feature type="chain" id="PRO_5042013313" description="Secreted protein" evidence="1">
    <location>
        <begin position="24"/>
        <end position="106"/>
    </location>
</feature>
<dbReference type="AlphaFoldDB" id="A0AAD5RCJ3"/>
<gene>
    <name evidence="2" type="ORF">KIN20_036229</name>
</gene>
<name>A0AAD5RCJ3_PARTN</name>
<dbReference type="Proteomes" id="UP001196413">
    <property type="component" value="Unassembled WGS sequence"/>
</dbReference>
<evidence type="ECO:0008006" key="4">
    <source>
        <dbReference type="Google" id="ProtNLM"/>
    </source>
</evidence>
<sequence>MFVELYSVAALLELLLFLINSSSRLFRVGGRFSRVVWHHFANTHPMFTWLRCNCDKLVHCMSFGTAAPPAPKYFKWLSLMETEKNEAKSNRIDFSSCYAKLLFIYD</sequence>
<evidence type="ECO:0000256" key="1">
    <source>
        <dbReference type="SAM" id="SignalP"/>
    </source>
</evidence>
<organism evidence="2 3">
    <name type="scientific">Parelaphostrongylus tenuis</name>
    <name type="common">Meningeal worm</name>
    <dbReference type="NCBI Taxonomy" id="148309"/>
    <lineage>
        <taxon>Eukaryota</taxon>
        <taxon>Metazoa</taxon>
        <taxon>Ecdysozoa</taxon>
        <taxon>Nematoda</taxon>
        <taxon>Chromadorea</taxon>
        <taxon>Rhabditida</taxon>
        <taxon>Rhabditina</taxon>
        <taxon>Rhabditomorpha</taxon>
        <taxon>Strongyloidea</taxon>
        <taxon>Metastrongylidae</taxon>
        <taxon>Parelaphostrongylus</taxon>
    </lineage>
</organism>
<keyword evidence="1" id="KW-0732">Signal</keyword>
<proteinExistence type="predicted"/>
<accession>A0AAD5RCJ3</accession>
<evidence type="ECO:0000313" key="3">
    <source>
        <dbReference type="Proteomes" id="UP001196413"/>
    </source>
</evidence>
<protein>
    <recommendedName>
        <fullName evidence="4">Secreted protein</fullName>
    </recommendedName>
</protein>